<reference evidence="1" key="1">
    <citation type="submission" date="2021-06" db="EMBL/GenBank/DDBJ databases">
        <authorList>
            <person name="Kallberg Y."/>
            <person name="Tangrot J."/>
            <person name="Rosling A."/>
        </authorList>
    </citation>
    <scope>NUCLEOTIDE SEQUENCE</scope>
    <source>
        <strain evidence="1">28 12/20/2015</strain>
    </source>
</reference>
<evidence type="ECO:0000313" key="1">
    <source>
        <dbReference type="EMBL" id="CAG8763154.1"/>
    </source>
</evidence>
<protein>
    <submittedName>
        <fullName evidence="1">1786_t:CDS:1</fullName>
    </submittedName>
</protein>
<organism evidence="1 2">
    <name type="scientific">Cetraspora pellucida</name>
    <dbReference type="NCBI Taxonomy" id="1433469"/>
    <lineage>
        <taxon>Eukaryota</taxon>
        <taxon>Fungi</taxon>
        <taxon>Fungi incertae sedis</taxon>
        <taxon>Mucoromycota</taxon>
        <taxon>Glomeromycotina</taxon>
        <taxon>Glomeromycetes</taxon>
        <taxon>Diversisporales</taxon>
        <taxon>Gigasporaceae</taxon>
        <taxon>Cetraspora</taxon>
    </lineage>
</organism>
<proteinExistence type="predicted"/>
<feature type="non-terminal residue" evidence="1">
    <location>
        <position position="1"/>
    </location>
</feature>
<feature type="non-terminal residue" evidence="1">
    <location>
        <position position="70"/>
    </location>
</feature>
<evidence type="ECO:0000313" key="2">
    <source>
        <dbReference type="Proteomes" id="UP000789366"/>
    </source>
</evidence>
<keyword evidence="2" id="KW-1185">Reference proteome</keyword>
<dbReference type="EMBL" id="CAJVPW010049501">
    <property type="protein sequence ID" value="CAG8763154.1"/>
    <property type="molecule type" value="Genomic_DNA"/>
</dbReference>
<accession>A0ACA9QS66</accession>
<sequence>EALAKLWGKSNDEINEYLARENELIDVDDTVREFLNDEAFAGTYLNVINKTINVYTIDFSQTRNITDQPK</sequence>
<comment type="caution">
    <text evidence="1">The sequence shown here is derived from an EMBL/GenBank/DDBJ whole genome shotgun (WGS) entry which is preliminary data.</text>
</comment>
<gene>
    <name evidence="1" type="ORF">SPELUC_LOCUS15279</name>
</gene>
<dbReference type="Proteomes" id="UP000789366">
    <property type="component" value="Unassembled WGS sequence"/>
</dbReference>
<name>A0ACA9QS66_9GLOM</name>